<reference evidence="2 3" key="1">
    <citation type="submission" date="2018-09" db="EMBL/GenBank/DDBJ databases">
        <title>Comparative genomics of Leucobacter spp.</title>
        <authorList>
            <person name="Reis A.C."/>
            <person name="Kolvenbach B.A."/>
            <person name="Corvini P.F.X."/>
            <person name="Nunes O.C."/>
        </authorList>
    </citation>
    <scope>NUCLEOTIDE SEQUENCE [LARGE SCALE GENOMIC DNA]</scope>
    <source>
        <strain evidence="2 3">TAN 31504</strain>
    </source>
</reference>
<evidence type="ECO:0000313" key="3">
    <source>
        <dbReference type="Proteomes" id="UP001645859"/>
    </source>
</evidence>
<sequence length="269" mass="29154">MGEVEDGQWVLGWMPKVDLDGNAITNETLGAGGSRRDNGTISKLVEDLRIVEDDDDDDDERDEAPEGDGGGATNSDASKYLLVALASAAVTYGVIKSAPVVKRLWGEKVAPVIETQRQRIMARIRPKSAALATQQTEQELVTTASSTEVELAVRQEIETLSHEDALILYLEMMTAVGYAAERLRKLQNARIEAPDDYLEVEKLRAALESPAMIADVNRQIEAGAASADPELVAELVRVYGGGGIVDGKYLPLEAHGVHEALRLSEDEQE</sequence>
<dbReference type="RefSeq" id="WP_202344784.1">
    <property type="nucleotide sequence ID" value="NZ_BAAAPI010000006.1"/>
</dbReference>
<dbReference type="Proteomes" id="UP001645859">
    <property type="component" value="Unassembled WGS sequence"/>
</dbReference>
<name>A0ABS1SG38_9MICO</name>
<gene>
    <name evidence="2" type="ORF">D3230_09520</name>
</gene>
<feature type="region of interest" description="Disordered" evidence="1">
    <location>
        <begin position="49"/>
        <end position="73"/>
    </location>
</feature>
<keyword evidence="3" id="KW-1185">Reference proteome</keyword>
<feature type="compositionally biased region" description="Acidic residues" evidence="1">
    <location>
        <begin position="52"/>
        <end position="66"/>
    </location>
</feature>
<protein>
    <recommendedName>
        <fullName evidence="4">DUF4129 domain-containing protein</fullName>
    </recommendedName>
</protein>
<dbReference type="EMBL" id="QYAC01000004">
    <property type="protein sequence ID" value="MBL3679524.1"/>
    <property type="molecule type" value="Genomic_DNA"/>
</dbReference>
<comment type="caution">
    <text evidence="2">The sequence shown here is derived from an EMBL/GenBank/DDBJ whole genome shotgun (WGS) entry which is preliminary data.</text>
</comment>
<evidence type="ECO:0000313" key="2">
    <source>
        <dbReference type="EMBL" id="MBL3679524.1"/>
    </source>
</evidence>
<evidence type="ECO:0008006" key="4">
    <source>
        <dbReference type="Google" id="ProtNLM"/>
    </source>
</evidence>
<proteinExistence type="predicted"/>
<accession>A0ABS1SG38</accession>
<evidence type="ECO:0000256" key="1">
    <source>
        <dbReference type="SAM" id="MobiDB-lite"/>
    </source>
</evidence>
<organism evidence="2 3">
    <name type="scientific">Leucobacter chromiireducens subsp. solipictus</name>
    <dbReference type="NCBI Taxonomy" id="398235"/>
    <lineage>
        <taxon>Bacteria</taxon>
        <taxon>Bacillati</taxon>
        <taxon>Actinomycetota</taxon>
        <taxon>Actinomycetes</taxon>
        <taxon>Micrococcales</taxon>
        <taxon>Microbacteriaceae</taxon>
        <taxon>Leucobacter</taxon>
    </lineage>
</organism>